<protein>
    <submittedName>
        <fullName evidence="7">Membrane protein</fullName>
    </submittedName>
</protein>
<dbReference type="PANTHER" id="PTHR35791">
    <property type="entry name" value="UPF0754 MEMBRANE PROTEIN YHEB"/>
    <property type="match status" value="1"/>
</dbReference>
<dbReference type="PANTHER" id="PTHR35791:SF1">
    <property type="entry name" value="UPF0754 MEMBRANE PROTEIN YHEB"/>
    <property type="match status" value="1"/>
</dbReference>
<evidence type="ECO:0000256" key="2">
    <source>
        <dbReference type="ARBA" id="ARBA00008053"/>
    </source>
</evidence>
<reference evidence="8" key="1">
    <citation type="submission" date="2011-07" db="EMBL/GenBank/DDBJ databases">
        <title>Complete genome sequence of Acetobacterium woodii.</title>
        <authorList>
            <person name="Poehlein A."/>
            <person name="Schmidt S."/>
            <person name="Kaster A.-K."/>
            <person name="Goenrich M."/>
            <person name="Vollmers J."/>
            <person name="Thuermer A."/>
            <person name="Gottschalk G."/>
            <person name="Thauer R.K."/>
            <person name="Daniel R."/>
            <person name="Mueller V."/>
        </authorList>
    </citation>
    <scope>NUCLEOTIDE SEQUENCE [LARGE SCALE GENOMIC DNA]</scope>
    <source>
        <strain evidence="8">ATCC 29683 / DSM 1030 / JCM 2381 / KCTC 1655 / WB1</strain>
    </source>
</reference>
<organism evidence="7 8">
    <name type="scientific">Acetobacterium woodii (strain ATCC 29683 / DSM 1030 / JCM 2381 / KCTC 1655 / WB1)</name>
    <dbReference type="NCBI Taxonomy" id="931626"/>
    <lineage>
        <taxon>Bacteria</taxon>
        <taxon>Bacillati</taxon>
        <taxon>Bacillota</taxon>
        <taxon>Clostridia</taxon>
        <taxon>Eubacteriales</taxon>
        <taxon>Eubacteriaceae</taxon>
        <taxon>Acetobacterium</taxon>
    </lineage>
</organism>
<dbReference type="GO" id="GO:0012505">
    <property type="term" value="C:endomembrane system"/>
    <property type="evidence" value="ECO:0007669"/>
    <property type="project" value="UniProtKB-SubCell"/>
</dbReference>
<dbReference type="KEGG" id="awo:Awo_c20130"/>
<evidence type="ECO:0000256" key="4">
    <source>
        <dbReference type="ARBA" id="ARBA00022989"/>
    </source>
</evidence>
<sequence>MNLSFFIGPILGGFIGLITNGIAIRMLFRPLKAVKIFGKTLPFTPGLIPKEKPRIAKSLGDVVANNLLNQEVIKNGLLSPEMDAKITVAINGLIAKKSTSEDTLQDLLFSFSGEDPGKKAIDDVTNKVVSFSYDRMIKMELGPLLSEIAITEIINNLQGSMFAMLINDNLINSAKVKMSEIIERMVIEKGKDVLANIVKKERNSLLNKKLCDLYTENKDRLPQLISWLLQTYHQLIEKNIGTLIHALDLSQLVENQINSYDVLTFEKMIFEIMRKELNAIVLLGGLLGCLMGLIMSFV</sequence>
<evidence type="ECO:0000256" key="5">
    <source>
        <dbReference type="ARBA" id="ARBA00023136"/>
    </source>
</evidence>
<gene>
    <name evidence="7" type="ordered locus">Awo_c20130</name>
</gene>
<keyword evidence="4 6" id="KW-1133">Transmembrane helix</keyword>
<dbReference type="AlphaFoldDB" id="H6LKJ9"/>
<evidence type="ECO:0000256" key="1">
    <source>
        <dbReference type="ARBA" id="ARBA00004308"/>
    </source>
</evidence>
<dbReference type="RefSeq" id="WP_014356391.1">
    <property type="nucleotide sequence ID" value="NC_016894.1"/>
</dbReference>
<comment type="subcellular location">
    <subcellularLocation>
        <location evidence="1">Endomembrane system</location>
    </subcellularLocation>
</comment>
<dbReference type="OrthoDB" id="9787430at2"/>
<dbReference type="HOGENOM" id="CLU_042384_1_0_9"/>
<evidence type="ECO:0000313" key="7">
    <source>
        <dbReference type="EMBL" id="AFA48791.1"/>
    </source>
</evidence>
<dbReference type="Proteomes" id="UP000007177">
    <property type="component" value="Chromosome"/>
</dbReference>
<keyword evidence="8" id="KW-1185">Reference proteome</keyword>
<dbReference type="eggNOG" id="COG4399">
    <property type="taxonomic scope" value="Bacteria"/>
</dbReference>
<dbReference type="Pfam" id="PF04286">
    <property type="entry name" value="DUF445"/>
    <property type="match status" value="2"/>
</dbReference>
<dbReference type="InterPro" id="IPR007383">
    <property type="entry name" value="DUF445"/>
</dbReference>
<evidence type="ECO:0000256" key="3">
    <source>
        <dbReference type="ARBA" id="ARBA00022692"/>
    </source>
</evidence>
<feature type="transmembrane region" description="Helical" evidence="6">
    <location>
        <begin position="6"/>
        <end position="28"/>
    </location>
</feature>
<feature type="transmembrane region" description="Helical" evidence="6">
    <location>
        <begin position="277"/>
        <end position="297"/>
    </location>
</feature>
<reference evidence="7 8" key="2">
    <citation type="journal article" date="2012" name="PLoS ONE">
        <title>An ancient pathway combining carbon dioxide fixation with the generation and utilization of a sodium ion gradient for ATP synthesis.</title>
        <authorList>
            <person name="Poehlein A."/>
            <person name="Schmidt S."/>
            <person name="Kaster A.K."/>
            <person name="Goenrich M."/>
            <person name="Vollmers J."/>
            <person name="Thurmer A."/>
            <person name="Bertsch J."/>
            <person name="Schuchmann K."/>
            <person name="Voigt B."/>
            <person name="Hecker M."/>
            <person name="Daniel R."/>
            <person name="Thauer R.K."/>
            <person name="Gottschalk G."/>
            <person name="Muller V."/>
        </authorList>
    </citation>
    <scope>NUCLEOTIDE SEQUENCE [LARGE SCALE GENOMIC DNA]</scope>
    <source>
        <strain evidence="8">ATCC 29683 / DSM 1030 / JCM 2381 / KCTC 1655 / WB1</strain>
    </source>
</reference>
<proteinExistence type="inferred from homology"/>
<evidence type="ECO:0000256" key="6">
    <source>
        <dbReference type="SAM" id="Phobius"/>
    </source>
</evidence>
<comment type="similarity">
    <text evidence="2">Belongs to the UPF0754 family.</text>
</comment>
<evidence type="ECO:0000313" key="8">
    <source>
        <dbReference type="Proteomes" id="UP000007177"/>
    </source>
</evidence>
<name>H6LKJ9_ACEWD</name>
<dbReference type="EMBL" id="CP002987">
    <property type="protein sequence ID" value="AFA48791.1"/>
    <property type="molecule type" value="Genomic_DNA"/>
</dbReference>
<keyword evidence="3 6" id="KW-0812">Transmembrane</keyword>
<accession>H6LKJ9</accession>
<dbReference type="STRING" id="931626.Awo_c20130"/>
<keyword evidence="5 6" id="KW-0472">Membrane</keyword>